<dbReference type="Proteomes" id="UP000799764">
    <property type="component" value="Unassembled WGS sequence"/>
</dbReference>
<feature type="compositionally biased region" description="Basic residues" evidence="1">
    <location>
        <begin position="31"/>
        <end position="48"/>
    </location>
</feature>
<feature type="region of interest" description="Disordered" evidence="1">
    <location>
        <begin position="1"/>
        <end position="124"/>
    </location>
</feature>
<protein>
    <submittedName>
        <fullName evidence="2">Uncharacterized protein</fullName>
    </submittedName>
</protein>
<keyword evidence="3" id="KW-1185">Reference proteome</keyword>
<feature type="compositionally biased region" description="Low complexity" evidence="1">
    <location>
        <begin position="13"/>
        <end position="29"/>
    </location>
</feature>
<sequence>MPPRTTSHNNHQPNLTHTILPTLNPPTTISRGRRPHYTHPHHSHRHTRSNIPHNATPHPSPPQPLRHPHSHPRKKHTQAHHRSVPIPPPVSFPKKQNHIHPHPPASQNANKTRYNASTSTEISPHPQHISRYLTASLTRRALCKFFPQPRRVQPSPAPPSNHLGNLPVLPAPLQVPT</sequence>
<accession>A0A9P4PUW2</accession>
<organism evidence="2 3">
    <name type="scientific">Karstenula rhodostoma CBS 690.94</name>
    <dbReference type="NCBI Taxonomy" id="1392251"/>
    <lineage>
        <taxon>Eukaryota</taxon>
        <taxon>Fungi</taxon>
        <taxon>Dikarya</taxon>
        <taxon>Ascomycota</taxon>
        <taxon>Pezizomycotina</taxon>
        <taxon>Dothideomycetes</taxon>
        <taxon>Pleosporomycetidae</taxon>
        <taxon>Pleosporales</taxon>
        <taxon>Massarineae</taxon>
        <taxon>Didymosphaeriaceae</taxon>
        <taxon>Karstenula</taxon>
    </lineage>
</organism>
<proteinExistence type="predicted"/>
<dbReference type="EMBL" id="MU001494">
    <property type="protein sequence ID" value="KAF2449231.1"/>
    <property type="molecule type" value="Genomic_DNA"/>
</dbReference>
<dbReference type="AlphaFoldDB" id="A0A9P4PUW2"/>
<evidence type="ECO:0000256" key="1">
    <source>
        <dbReference type="SAM" id="MobiDB-lite"/>
    </source>
</evidence>
<feature type="compositionally biased region" description="Polar residues" evidence="1">
    <location>
        <begin position="1"/>
        <end position="12"/>
    </location>
</feature>
<evidence type="ECO:0000313" key="2">
    <source>
        <dbReference type="EMBL" id="KAF2449231.1"/>
    </source>
</evidence>
<comment type="caution">
    <text evidence="2">The sequence shown here is derived from an EMBL/GenBank/DDBJ whole genome shotgun (WGS) entry which is preliminary data.</text>
</comment>
<name>A0A9P4PUW2_9PLEO</name>
<gene>
    <name evidence="2" type="ORF">P171DRAFT_188217</name>
</gene>
<feature type="region of interest" description="Disordered" evidence="1">
    <location>
        <begin position="149"/>
        <end position="177"/>
    </location>
</feature>
<feature type="compositionally biased region" description="Polar residues" evidence="1">
    <location>
        <begin position="105"/>
        <end position="122"/>
    </location>
</feature>
<reference evidence="2" key="1">
    <citation type="journal article" date="2020" name="Stud. Mycol.">
        <title>101 Dothideomycetes genomes: a test case for predicting lifestyles and emergence of pathogens.</title>
        <authorList>
            <person name="Haridas S."/>
            <person name="Albert R."/>
            <person name="Binder M."/>
            <person name="Bloem J."/>
            <person name="Labutti K."/>
            <person name="Salamov A."/>
            <person name="Andreopoulos B."/>
            <person name="Baker S."/>
            <person name="Barry K."/>
            <person name="Bills G."/>
            <person name="Bluhm B."/>
            <person name="Cannon C."/>
            <person name="Castanera R."/>
            <person name="Culley D."/>
            <person name="Daum C."/>
            <person name="Ezra D."/>
            <person name="Gonzalez J."/>
            <person name="Henrissat B."/>
            <person name="Kuo A."/>
            <person name="Liang C."/>
            <person name="Lipzen A."/>
            <person name="Lutzoni F."/>
            <person name="Magnuson J."/>
            <person name="Mondo S."/>
            <person name="Nolan M."/>
            <person name="Ohm R."/>
            <person name="Pangilinan J."/>
            <person name="Park H.-J."/>
            <person name="Ramirez L."/>
            <person name="Alfaro M."/>
            <person name="Sun H."/>
            <person name="Tritt A."/>
            <person name="Yoshinaga Y."/>
            <person name="Zwiers L.-H."/>
            <person name="Turgeon B."/>
            <person name="Goodwin S."/>
            <person name="Spatafora J."/>
            <person name="Crous P."/>
            <person name="Grigoriev I."/>
        </authorList>
    </citation>
    <scope>NUCLEOTIDE SEQUENCE</scope>
    <source>
        <strain evidence="2">CBS 690.94</strain>
    </source>
</reference>
<feature type="compositionally biased region" description="Basic residues" evidence="1">
    <location>
        <begin position="66"/>
        <end position="83"/>
    </location>
</feature>
<evidence type="ECO:0000313" key="3">
    <source>
        <dbReference type="Proteomes" id="UP000799764"/>
    </source>
</evidence>